<dbReference type="GO" id="GO:0032993">
    <property type="term" value="C:protein-DNA complex"/>
    <property type="evidence" value="ECO:0007669"/>
    <property type="project" value="TreeGrafter"/>
</dbReference>
<dbReference type="InterPro" id="IPR001789">
    <property type="entry name" value="Sig_transdc_resp-reg_receiver"/>
</dbReference>
<evidence type="ECO:0000259" key="4">
    <source>
        <dbReference type="PROSITE" id="PS50110"/>
    </source>
</evidence>
<reference evidence="6 7" key="2">
    <citation type="journal article" date="2011" name="J. Bacteriol.">
        <title>Genomes of three methylotrophs from a single niche uncover genetic and metabolic divergence of Methylophilaceae.</title>
        <authorList>
            <person name="Lapidus A."/>
            <person name="Clum A."/>
            <person name="Labutti K."/>
            <person name="Kaluzhnaya M.G."/>
            <person name="Lim S."/>
            <person name="Beck D.A."/>
            <person name="Glavina Del Rio T."/>
            <person name="Nolan M."/>
            <person name="Mavromatis K."/>
            <person name="Huntemann M."/>
            <person name="Lucas S."/>
            <person name="Lidstrom M.E."/>
            <person name="Ivanova N."/>
            <person name="Chistoserdova L."/>
        </authorList>
    </citation>
    <scope>NUCLEOTIDE SEQUENCE [LARGE SCALE GENOMIC DNA]</scope>
    <source>
        <strain evidence="6 7">301</strain>
    </source>
</reference>
<dbReference type="eggNOG" id="COG0745">
    <property type="taxonomic scope" value="Bacteria"/>
</dbReference>
<dbReference type="EMBL" id="CP002056">
    <property type="protein sequence ID" value="ADI29265.1"/>
    <property type="molecule type" value="Genomic_DNA"/>
</dbReference>
<dbReference type="Gene3D" id="1.10.10.10">
    <property type="entry name" value="Winged helix-like DNA-binding domain superfamily/Winged helix DNA-binding domain"/>
    <property type="match status" value="1"/>
</dbReference>
<dbReference type="GO" id="GO:0006355">
    <property type="term" value="P:regulation of DNA-templated transcription"/>
    <property type="evidence" value="ECO:0007669"/>
    <property type="project" value="InterPro"/>
</dbReference>
<dbReference type="PROSITE" id="PS50110">
    <property type="entry name" value="RESPONSE_REGULATORY"/>
    <property type="match status" value="1"/>
</dbReference>
<keyword evidence="1 3" id="KW-0238">DNA-binding</keyword>
<dbReference type="Gene3D" id="3.40.50.2300">
    <property type="match status" value="1"/>
</dbReference>
<dbReference type="InterPro" id="IPR011006">
    <property type="entry name" value="CheY-like_superfamily"/>
</dbReference>
<dbReference type="GO" id="GO:0005829">
    <property type="term" value="C:cytosol"/>
    <property type="evidence" value="ECO:0007669"/>
    <property type="project" value="TreeGrafter"/>
</dbReference>
<dbReference type="PROSITE" id="PS51755">
    <property type="entry name" value="OMPR_PHOB"/>
    <property type="match status" value="1"/>
</dbReference>
<dbReference type="SUPFAM" id="SSF52172">
    <property type="entry name" value="CheY-like"/>
    <property type="match status" value="1"/>
</dbReference>
<organism evidence="6 7">
    <name type="scientific">Methylotenera versatilis (strain 301)</name>
    <dbReference type="NCBI Taxonomy" id="666681"/>
    <lineage>
        <taxon>Bacteria</taxon>
        <taxon>Pseudomonadati</taxon>
        <taxon>Pseudomonadota</taxon>
        <taxon>Betaproteobacteria</taxon>
        <taxon>Nitrosomonadales</taxon>
        <taxon>Methylophilaceae</taxon>
        <taxon>Methylotenera</taxon>
    </lineage>
</organism>
<gene>
    <name evidence="6" type="ordered locus">M301_0881</name>
</gene>
<feature type="modified residue" description="4-aspartylphosphate" evidence="2">
    <location>
        <position position="54"/>
    </location>
</feature>
<name>D7DPP4_METV0</name>
<reference evidence="7" key="1">
    <citation type="submission" date="2010-05" db="EMBL/GenBank/DDBJ databases">
        <title>Complete sequence of Methylotenera sp. 301.</title>
        <authorList>
            <person name="Lucas S."/>
            <person name="Copeland A."/>
            <person name="Lapidus A."/>
            <person name="Cheng J.-F."/>
            <person name="Bruce D."/>
            <person name="Goodwin L."/>
            <person name="Pitluck S."/>
            <person name="Clum A."/>
            <person name="Land M."/>
            <person name="Hauser L."/>
            <person name="Kyrpides N."/>
            <person name="Ivanova N."/>
            <person name="Chistoservova L."/>
            <person name="Kalyuzhnaya M."/>
            <person name="Woyke T."/>
        </authorList>
    </citation>
    <scope>NUCLEOTIDE SEQUENCE [LARGE SCALE GENOMIC DNA]</scope>
    <source>
        <strain evidence="7">301</strain>
    </source>
</reference>
<protein>
    <submittedName>
        <fullName evidence="6">Two component transcriptional regulator, winged helix family</fullName>
    </submittedName>
</protein>
<proteinExistence type="predicted"/>
<dbReference type="PANTHER" id="PTHR48111">
    <property type="entry name" value="REGULATOR OF RPOS"/>
    <property type="match status" value="1"/>
</dbReference>
<accession>D7DPP4</accession>
<sequence>MSSNHILVIEDDLQISQFLQSSLKANGYHTVCAHTIAEGKRLFDASKPALLVLDLNLPDGDGREVISYVRLNSDIPILVLSARQAEQEKVDCFNDGADDYLAKPFGVNELLARVKVALKRTAMMSLRDDVYHVDELTIDTVNSTVLLNQQPVHLTPIEFKLLFILVTKPGKAFTHRQLLTEVWGAEYVDDTHYLRIHMGRLRARLEKSPAAPRYLLTEAGIGYRLAAT</sequence>
<dbReference type="CDD" id="cd00383">
    <property type="entry name" value="trans_reg_C"/>
    <property type="match status" value="1"/>
</dbReference>
<keyword evidence="2" id="KW-0597">Phosphoprotein</keyword>
<dbReference type="Proteomes" id="UP000000383">
    <property type="component" value="Chromosome"/>
</dbReference>
<dbReference type="Pfam" id="PF00486">
    <property type="entry name" value="Trans_reg_C"/>
    <property type="match status" value="1"/>
</dbReference>
<dbReference type="InterPro" id="IPR039420">
    <property type="entry name" value="WalR-like"/>
</dbReference>
<evidence type="ECO:0000313" key="6">
    <source>
        <dbReference type="EMBL" id="ADI29265.1"/>
    </source>
</evidence>
<dbReference type="GO" id="GO:0000976">
    <property type="term" value="F:transcription cis-regulatory region binding"/>
    <property type="evidence" value="ECO:0007669"/>
    <property type="project" value="TreeGrafter"/>
</dbReference>
<dbReference type="KEGG" id="meh:M301_0881"/>
<dbReference type="SMART" id="SM00862">
    <property type="entry name" value="Trans_reg_C"/>
    <property type="match status" value="1"/>
</dbReference>
<dbReference type="HOGENOM" id="CLU_000445_30_8_4"/>
<dbReference type="GO" id="GO:0000156">
    <property type="term" value="F:phosphorelay response regulator activity"/>
    <property type="evidence" value="ECO:0007669"/>
    <property type="project" value="TreeGrafter"/>
</dbReference>
<feature type="DNA-binding region" description="OmpR/PhoB-type" evidence="3">
    <location>
        <begin position="128"/>
        <end position="227"/>
    </location>
</feature>
<dbReference type="PANTHER" id="PTHR48111:SF50">
    <property type="entry name" value="KDP OPERON TRANSCRIPTIONAL REGULATORY PROTEIN KDPE"/>
    <property type="match status" value="1"/>
</dbReference>
<dbReference type="STRING" id="666681.M301_0881"/>
<evidence type="ECO:0000259" key="5">
    <source>
        <dbReference type="PROSITE" id="PS51755"/>
    </source>
</evidence>
<feature type="domain" description="OmpR/PhoB-type" evidence="5">
    <location>
        <begin position="128"/>
        <end position="227"/>
    </location>
</feature>
<dbReference type="AlphaFoldDB" id="D7DPP4"/>
<dbReference type="SMART" id="SM00448">
    <property type="entry name" value="REC"/>
    <property type="match status" value="1"/>
</dbReference>
<dbReference type="RefSeq" id="WP_013147581.1">
    <property type="nucleotide sequence ID" value="NC_014207.1"/>
</dbReference>
<dbReference type="Pfam" id="PF00072">
    <property type="entry name" value="Response_reg"/>
    <property type="match status" value="1"/>
</dbReference>
<dbReference type="InterPro" id="IPR036388">
    <property type="entry name" value="WH-like_DNA-bd_sf"/>
</dbReference>
<evidence type="ECO:0000256" key="3">
    <source>
        <dbReference type="PROSITE-ProRule" id="PRU01091"/>
    </source>
</evidence>
<feature type="domain" description="Response regulatory" evidence="4">
    <location>
        <begin position="5"/>
        <end position="118"/>
    </location>
</feature>
<evidence type="ECO:0000256" key="1">
    <source>
        <dbReference type="ARBA" id="ARBA00023125"/>
    </source>
</evidence>
<dbReference type="InterPro" id="IPR001867">
    <property type="entry name" value="OmpR/PhoB-type_DNA-bd"/>
</dbReference>
<dbReference type="OrthoDB" id="8544854at2"/>
<evidence type="ECO:0000313" key="7">
    <source>
        <dbReference type="Proteomes" id="UP000000383"/>
    </source>
</evidence>
<keyword evidence="7" id="KW-1185">Reference proteome</keyword>
<evidence type="ECO:0000256" key="2">
    <source>
        <dbReference type="PROSITE-ProRule" id="PRU00169"/>
    </source>
</evidence>